<dbReference type="OrthoDB" id="498125at2759"/>
<dbReference type="VEuPathDB" id="FungiDB:MAPG_02157"/>
<reference evidence="4" key="2">
    <citation type="submission" date="2010-05" db="EMBL/GenBank/DDBJ databases">
        <title>The genome sequence of Magnaporthe poae strain ATCC 64411.</title>
        <authorList>
            <person name="Ma L.-J."/>
            <person name="Dead R."/>
            <person name="Young S."/>
            <person name="Zeng Q."/>
            <person name="Koehrsen M."/>
            <person name="Alvarado L."/>
            <person name="Berlin A."/>
            <person name="Chapman S.B."/>
            <person name="Chen Z."/>
            <person name="Freedman E."/>
            <person name="Gellesch M."/>
            <person name="Goldberg J."/>
            <person name="Griggs A."/>
            <person name="Gujja S."/>
            <person name="Heilman E.R."/>
            <person name="Heiman D."/>
            <person name="Hepburn T."/>
            <person name="Howarth C."/>
            <person name="Jen D."/>
            <person name="Larson L."/>
            <person name="Mehta T."/>
            <person name="Neiman D."/>
            <person name="Pearson M."/>
            <person name="Roberts A."/>
            <person name="Saif S."/>
            <person name="Shea T."/>
            <person name="Shenoy N."/>
            <person name="Sisk P."/>
            <person name="Stolte C."/>
            <person name="Sykes S."/>
            <person name="Walk T."/>
            <person name="White J."/>
            <person name="Yandava C."/>
            <person name="Haas B."/>
            <person name="Nusbaum C."/>
            <person name="Birren B."/>
        </authorList>
    </citation>
    <scope>NUCLEOTIDE SEQUENCE [LARGE SCALE GENOMIC DNA]</scope>
    <source>
        <strain evidence="4">ATCC 64411 / 73-15</strain>
    </source>
</reference>
<name>A0A0C4DQL3_MAGP6</name>
<feature type="region of interest" description="Disordered" evidence="1">
    <location>
        <begin position="41"/>
        <end position="75"/>
    </location>
</feature>
<feature type="compositionally biased region" description="Gly residues" evidence="1">
    <location>
        <begin position="46"/>
        <end position="55"/>
    </location>
</feature>
<dbReference type="Proteomes" id="UP000011715">
    <property type="component" value="Unassembled WGS sequence"/>
</dbReference>
<gene>
    <name evidence="2" type="ORF">MAPG_02157</name>
</gene>
<accession>A0A0C4DQL3</accession>
<reference evidence="2" key="3">
    <citation type="submission" date="2011-03" db="EMBL/GenBank/DDBJ databases">
        <title>Annotation of Magnaporthe poae ATCC 64411.</title>
        <authorList>
            <person name="Ma L.-J."/>
            <person name="Dead R."/>
            <person name="Young S.K."/>
            <person name="Zeng Q."/>
            <person name="Gargeya S."/>
            <person name="Fitzgerald M."/>
            <person name="Haas B."/>
            <person name="Abouelleil A."/>
            <person name="Alvarado L."/>
            <person name="Arachchi H.M."/>
            <person name="Berlin A."/>
            <person name="Brown A."/>
            <person name="Chapman S.B."/>
            <person name="Chen Z."/>
            <person name="Dunbar C."/>
            <person name="Freedman E."/>
            <person name="Gearin G."/>
            <person name="Gellesch M."/>
            <person name="Goldberg J."/>
            <person name="Griggs A."/>
            <person name="Gujja S."/>
            <person name="Heiman D."/>
            <person name="Howarth C."/>
            <person name="Larson L."/>
            <person name="Lui A."/>
            <person name="MacDonald P.J.P."/>
            <person name="Mehta T."/>
            <person name="Montmayeur A."/>
            <person name="Murphy C."/>
            <person name="Neiman D."/>
            <person name="Pearson M."/>
            <person name="Priest M."/>
            <person name="Roberts A."/>
            <person name="Saif S."/>
            <person name="Shea T."/>
            <person name="Shenoy N."/>
            <person name="Sisk P."/>
            <person name="Stolte C."/>
            <person name="Sykes S."/>
            <person name="Yandava C."/>
            <person name="Wortman J."/>
            <person name="Nusbaum C."/>
            <person name="Birren B."/>
        </authorList>
    </citation>
    <scope>NUCLEOTIDE SEQUENCE</scope>
    <source>
        <strain evidence="2">ATCC 64411</strain>
    </source>
</reference>
<sequence>MAPLAPENTHRLVEDILQSPPVDVSAPYDIRDNGEAVEYVEEEECGGGGGGGGGVDDVPGRRGGYAHRQSGGGGGGGQAVWECYAHDYDSVEAFVWRYTRLLNTVERIRGWTGWVRDIVYILFYRNNPAKRAKHAKRQR</sequence>
<dbReference type="eggNOG" id="KOG0725">
    <property type="taxonomic scope" value="Eukaryota"/>
</dbReference>
<evidence type="ECO:0000313" key="4">
    <source>
        <dbReference type="Proteomes" id="UP000011715"/>
    </source>
</evidence>
<evidence type="ECO:0000313" key="3">
    <source>
        <dbReference type="EnsemblFungi" id="MAPG_02157T0"/>
    </source>
</evidence>
<protein>
    <submittedName>
        <fullName evidence="2 3">Uncharacterized protein</fullName>
    </submittedName>
</protein>
<dbReference type="EMBL" id="GL876967">
    <property type="protein sequence ID" value="KLU83090.1"/>
    <property type="molecule type" value="Genomic_DNA"/>
</dbReference>
<reference evidence="3" key="4">
    <citation type="journal article" date="2015" name="G3 (Bethesda)">
        <title>Genome sequences of three phytopathogenic species of the Magnaporthaceae family of fungi.</title>
        <authorList>
            <person name="Okagaki L.H."/>
            <person name="Nunes C.C."/>
            <person name="Sailsbery J."/>
            <person name="Clay B."/>
            <person name="Brown D."/>
            <person name="John T."/>
            <person name="Oh Y."/>
            <person name="Young N."/>
            <person name="Fitzgerald M."/>
            <person name="Haas B.J."/>
            <person name="Zeng Q."/>
            <person name="Young S."/>
            <person name="Adiconis X."/>
            <person name="Fan L."/>
            <person name="Levin J.Z."/>
            <person name="Mitchell T.K."/>
            <person name="Okubara P.A."/>
            <person name="Farman M.L."/>
            <person name="Kohn L.M."/>
            <person name="Birren B."/>
            <person name="Ma L.-J."/>
            <person name="Dean R.A."/>
        </authorList>
    </citation>
    <scope>NUCLEOTIDE SEQUENCE</scope>
    <source>
        <strain evidence="3">ATCC 64411 / 73-15</strain>
    </source>
</reference>
<organism evidence="3 4">
    <name type="scientific">Magnaporthiopsis poae (strain ATCC 64411 / 73-15)</name>
    <name type="common">Kentucky bluegrass fungus</name>
    <name type="synonym">Magnaporthe poae</name>
    <dbReference type="NCBI Taxonomy" id="644358"/>
    <lineage>
        <taxon>Eukaryota</taxon>
        <taxon>Fungi</taxon>
        <taxon>Dikarya</taxon>
        <taxon>Ascomycota</taxon>
        <taxon>Pezizomycotina</taxon>
        <taxon>Sordariomycetes</taxon>
        <taxon>Sordariomycetidae</taxon>
        <taxon>Magnaporthales</taxon>
        <taxon>Magnaporthaceae</taxon>
        <taxon>Magnaporthiopsis</taxon>
    </lineage>
</organism>
<reference evidence="2" key="1">
    <citation type="submission" date="2010-05" db="EMBL/GenBank/DDBJ databases">
        <title>The Genome Sequence of Magnaporthe poae strain ATCC 64411.</title>
        <authorList>
            <consortium name="The Broad Institute Genome Sequencing Platform"/>
            <consortium name="Broad Institute Genome Sequencing Center for Infectious Disease"/>
            <person name="Ma L.-J."/>
            <person name="Dead R."/>
            <person name="Young S."/>
            <person name="Zeng Q."/>
            <person name="Koehrsen M."/>
            <person name="Alvarado L."/>
            <person name="Berlin A."/>
            <person name="Chapman S.B."/>
            <person name="Chen Z."/>
            <person name="Freedman E."/>
            <person name="Gellesch M."/>
            <person name="Goldberg J."/>
            <person name="Griggs A."/>
            <person name="Gujja S."/>
            <person name="Heilman E.R."/>
            <person name="Heiman D."/>
            <person name="Hepburn T."/>
            <person name="Howarth C."/>
            <person name="Jen D."/>
            <person name="Larson L."/>
            <person name="Mehta T."/>
            <person name="Neiman D."/>
            <person name="Pearson M."/>
            <person name="Roberts A."/>
            <person name="Saif S."/>
            <person name="Shea T."/>
            <person name="Shenoy N."/>
            <person name="Sisk P."/>
            <person name="Stolte C."/>
            <person name="Sykes S."/>
            <person name="Walk T."/>
            <person name="White J."/>
            <person name="Yandava C."/>
            <person name="Haas B."/>
            <person name="Nusbaum C."/>
            <person name="Birren B."/>
        </authorList>
    </citation>
    <scope>NUCLEOTIDE SEQUENCE</scope>
    <source>
        <strain evidence="2">ATCC 64411</strain>
    </source>
</reference>
<dbReference type="AlphaFoldDB" id="A0A0C4DQL3"/>
<evidence type="ECO:0000256" key="1">
    <source>
        <dbReference type="SAM" id="MobiDB-lite"/>
    </source>
</evidence>
<keyword evidence="4" id="KW-1185">Reference proteome</keyword>
<proteinExistence type="predicted"/>
<dbReference type="EnsemblFungi" id="MAPG_02157T0">
    <property type="protein sequence ID" value="MAPG_02157T0"/>
    <property type="gene ID" value="MAPG_02157"/>
</dbReference>
<reference evidence="3" key="5">
    <citation type="submission" date="2015-06" db="UniProtKB">
        <authorList>
            <consortium name="EnsemblFungi"/>
        </authorList>
    </citation>
    <scope>IDENTIFICATION</scope>
    <source>
        <strain evidence="3">ATCC 64411</strain>
    </source>
</reference>
<dbReference type="STRING" id="644358.A0A0C4DQL3"/>
<dbReference type="EMBL" id="ADBL01000544">
    <property type="status" value="NOT_ANNOTATED_CDS"/>
    <property type="molecule type" value="Genomic_DNA"/>
</dbReference>
<dbReference type="EMBL" id="ADBL01000545">
    <property type="status" value="NOT_ANNOTATED_CDS"/>
    <property type="molecule type" value="Genomic_DNA"/>
</dbReference>
<evidence type="ECO:0000313" key="2">
    <source>
        <dbReference type="EMBL" id="KLU83090.1"/>
    </source>
</evidence>